<evidence type="ECO:0000259" key="2">
    <source>
        <dbReference type="Pfam" id="PF01370"/>
    </source>
</evidence>
<gene>
    <name evidence="3" type="ORF">OCK72_03610</name>
</gene>
<protein>
    <submittedName>
        <fullName evidence="3">GDP-mannose 4,6-dehydratase</fullName>
        <ecNumber evidence="3">4.2.1.47</ecNumber>
    </submittedName>
</protein>
<proteinExistence type="inferred from homology"/>
<keyword evidence="3" id="KW-0456">Lyase</keyword>
<dbReference type="SUPFAM" id="SSF51735">
    <property type="entry name" value="NAD(P)-binding Rossmann-fold domains"/>
    <property type="match status" value="1"/>
</dbReference>
<dbReference type="Proteomes" id="UP001062738">
    <property type="component" value="Unassembled WGS sequence"/>
</dbReference>
<dbReference type="EC" id="4.2.1.47" evidence="3"/>
<dbReference type="PRINTS" id="PR01713">
    <property type="entry name" value="NUCEPIMERASE"/>
</dbReference>
<dbReference type="RefSeq" id="WP_265151830.1">
    <property type="nucleotide sequence ID" value="NZ_JAOXXL010000007.1"/>
</dbReference>
<dbReference type="Gene3D" id="3.90.25.10">
    <property type="entry name" value="UDP-galactose 4-epimerase, domain 1"/>
    <property type="match status" value="1"/>
</dbReference>
<evidence type="ECO:0000313" key="3">
    <source>
        <dbReference type="EMBL" id="MCY7007739.1"/>
    </source>
</evidence>
<name>A0ABT4DGM0_FUSSI</name>
<accession>A0ABT4DGM0</accession>
<dbReference type="InterPro" id="IPR036291">
    <property type="entry name" value="NAD(P)-bd_dom_sf"/>
</dbReference>
<dbReference type="PANTHER" id="PTHR43000">
    <property type="entry name" value="DTDP-D-GLUCOSE 4,6-DEHYDRATASE-RELATED"/>
    <property type="match status" value="1"/>
</dbReference>
<dbReference type="InterPro" id="IPR001509">
    <property type="entry name" value="Epimerase_deHydtase"/>
</dbReference>
<comment type="similarity">
    <text evidence="1">Belongs to the NAD(P)-dependent epimerase/dehydratase family.</text>
</comment>
<evidence type="ECO:0000313" key="4">
    <source>
        <dbReference type="Proteomes" id="UP001062738"/>
    </source>
</evidence>
<keyword evidence="4" id="KW-1185">Reference proteome</keyword>
<reference evidence="3" key="1">
    <citation type="submission" date="2022-09" db="EMBL/GenBank/DDBJ databases">
        <authorList>
            <person name="Zoaiter M."/>
        </authorList>
    </citation>
    <scope>NUCLEOTIDE SEQUENCE</scope>
    <source>
        <strain evidence="3">DSM 19848</strain>
    </source>
</reference>
<dbReference type="Gene3D" id="3.40.50.720">
    <property type="entry name" value="NAD(P)-binding Rossmann-like Domain"/>
    <property type="match status" value="1"/>
</dbReference>
<feature type="domain" description="NAD-dependent epimerase/dehydratase" evidence="2">
    <location>
        <begin position="3"/>
        <end position="269"/>
    </location>
</feature>
<dbReference type="EMBL" id="JAOXXL010000007">
    <property type="protein sequence ID" value="MCY7007739.1"/>
    <property type="molecule type" value="Genomic_DNA"/>
</dbReference>
<sequence>MNILITGGAGFIGSHLVEKFLKEKHKVIVVDNFDSFYSTDVKISNVLESINKVELKEEISKLNNDEKLNFLSENTKTNNYRLYVEDICNLEKLKEIFKNEKIEFVINLAALAGVRPSLLRPFDYERVNIKGFLNILELCKEFKIKKLIQASSSSVYGNAKADIFTEDIRVDFPISPYAATKKSCEEFGSVYSHIYDIDIIQLRFFTVYGERQRPDLAIHKFIKKIIADEEITLYGDGNTSRDYTYIKDIINGIYKSFKYLNTHQNIYEIINLGSSREIKLIDMIKIIEDKLNKKAKIRFENKQAGDVDKTFACVDKAKKLLGYEVNTKFEDGIENFIRWYKRSF</sequence>
<dbReference type="Pfam" id="PF01370">
    <property type="entry name" value="Epimerase"/>
    <property type="match status" value="1"/>
</dbReference>
<organism evidence="3 4">
    <name type="scientific">Fusobacterium simiae</name>
    <dbReference type="NCBI Taxonomy" id="855"/>
    <lineage>
        <taxon>Bacteria</taxon>
        <taxon>Fusobacteriati</taxon>
        <taxon>Fusobacteriota</taxon>
        <taxon>Fusobacteriia</taxon>
        <taxon>Fusobacteriales</taxon>
        <taxon>Fusobacteriaceae</taxon>
        <taxon>Fusobacterium</taxon>
    </lineage>
</organism>
<comment type="caution">
    <text evidence="3">The sequence shown here is derived from an EMBL/GenBank/DDBJ whole genome shotgun (WGS) entry which is preliminary data.</text>
</comment>
<dbReference type="GO" id="GO:0008446">
    <property type="term" value="F:GDP-mannose 4,6-dehydratase activity"/>
    <property type="evidence" value="ECO:0007669"/>
    <property type="project" value="UniProtKB-EC"/>
</dbReference>
<evidence type="ECO:0000256" key="1">
    <source>
        <dbReference type="ARBA" id="ARBA00007637"/>
    </source>
</evidence>